<organism evidence="2 3">
    <name type="scientific">Portunus trituberculatus</name>
    <name type="common">Swimming crab</name>
    <name type="synonym">Neptunus trituberculatus</name>
    <dbReference type="NCBI Taxonomy" id="210409"/>
    <lineage>
        <taxon>Eukaryota</taxon>
        <taxon>Metazoa</taxon>
        <taxon>Ecdysozoa</taxon>
        <taxon>Arthropoda</taxon>
        <taxon>Crustacea</taxon>
        <taxon>Multicrustacea</taxon>
        <taxon>Malacostraca</taxon>
        <taxon>Eumalacostraca</taxon>
        <taxon>Eucarida</taxon>
        <taxon>Decapoda</taxon>
        <taxon>Pleocyemata</taxon>
        <taxon>Brachyura</taxon>
        <taxon>Eubrachyura</taxon>
        <taxon>Portunoidea</taxon>
        <taxon>Portunidae</taxon>
        <taxon>Portuninae</taxon>
        <taxon>Portunus</taxon>
    </lineage>
</organism>
<reference evidence="2 3" key="1">
    <citation type="submission" date="2019-05" db="EMBL/GenBank/DDBJ databases">
        <title>Another draft genome of Portunus trituberculatus and its Hox gene families provides insights of decapod evolution.</title>
        <authorList>
            <person name="Jeong J.-H."/>
            <person name="Song I."/>
            <person name="Kim S."/>
            <person name="Choi T."/>
            <person name="Kim D."/>
            <person name="Ryu S."/>
            <person name="Kim W."/>
        </authorList>
    </citation>
    <scope>NUCLEOTIDE SEQUENCE [LARGE SCALE GENOMIC DNA]</scope>
    <source>
        <tissue evidence="2">Muscle</tissue>
    </source>
</reference>
<name>A0A5B7EEC2_PORTR</name>
<dbReference type="Proteomes" id="UP000324222">
    <property type="component" value="Unassembled WGS sequence"/>
</dbReference>
<evidence type="ECO:0000313" key="3">
    <source>
        <dbReference type="Proteomes" id="UP000324222"/>
    </source>
</evidence>
<proteinExistence type="predicted"/>
<evidence type="ECO:0000313" key="2">
    <source>
        <dbReference type="EMBL" id="MPC32650.1"/>
    </source>
</evidence>
<feature type="compositionally biased region" description="Basic and acidic residues" evidence="1">
    <location>
        <begin position="1"/>
        <end position="52"/>
    </location>
</feature>
<gene>
    <name evidence="2" type="ORF">E2C01_025972</name>
</gene>
<dbReference type="AlphaFoldDB" id="A0A5B7EEC2"/>
<comment type="caution">
    <text evidence="2">The sequence shown here is derived from an EMBL/GenBank/DDBJ whole genome shotgun (WGS) entry which is preliminary data.</text>
</comment>
<feature type="region of interest" description="Disordered" evidence="1">
    <location>
        <begin position="1"/>
        <end position="59"/>
    </location>
</feature>
<protein>
    <submittedName>
        <fullName evidence="2">Uncharacterized protein</fullName>
    </submittedName>
</protein>
<sequence>MTGGGRDDKEQRKERDKSIRKRGVDKAEEERRGGVKILIEGREWEGGRRARSDQQSPQGHTIFTHTCQESMSTKGWAAASASSGSPILLHPSPLTEHLPSSLMSARVLPAAGCRWPRGARRQDGECTASWHEGAVGRGAWERGKVEAADKGCRRRLHLPVAGCGVRAAAIDCNQLITTPDDRHE</sequence>
<evidence type="ECO:0000256" key="1">
    <source>
        <dbReference type="SAM" id="MobiDB-lite"/>
    </source>
</evidence>
<dbReference type="EMBL" id="VSRR010002667">
    <property type="protein sequence ID" value="MPC32650.1"/>
    <property type="molecule type" value="Genomic_DNA"/>
</dbReference>
<keyword evidence="3" id="KW-1185">Reference proteome</keyword>
<accession>A0A5B7EEC2</accession>